<dbReference type="InterPro" id="IPR057006">
    <property type="entry name" value="Phage_TAC_19"/>
</dbReference>
<reference evidence="1 2" key="1">
    <citation type="submission" date="2014-12" db="EMBL/GenBank/DDBJ databases">
        <title>Comparative genome analysis of Bacillus coagulans HM-08, Clostridium butyricum HM-68, Bacillus subtilis HM-66 and Bacillus licheniformis BL-09.</title>
        <authorList>
            <person name="Zhang H."/>
        </authorList>
    </citation>
    <scope>NUCLEOTIDE SEQUENCE [LARGE SCALE GENOMIC DNA]</scope>
    <source>
        <strain evidence="1 2">HM-66</strain>
    </source>
</reference>
<dbReference type="Proteomes" id="UP000032247">
    <property type="component" value="Unassembled WGS sequence"/>
</dbReference>
<dbReference type="AlphaFoldDB" id="A0A0D1L479"/>
<organism evidence="1 2">
    <name type="scientific">Bacillus subtilis</name>
    <dbReference type="NCBI Taxonomy" id="1423"/>
    <lineage>
        <taxon>Bacteria</taxon>
        <taxon>Bacillati</taxon>
        <taxon>Bacillota</taxon>
        <taxon>Bacilli</taxon>
        <taxon>Bacillales</taxon>
        <taxon>Bacillaceae</taxon>
        <taxon>Bacillus</taxon>
    </lineage>
</organism>
<proteinExistence type="predicted"/>
<dbReference type="RefSeq" id="WP_014479877.1">
    <property type="nucleotide sequence ID" value="NZ_BAABSX010000031.1"/>
</dbReference>
<evidence type="ECO:0000313" key="1">
    <source>
        <dbReference type="EMBL" id="KIU13122.1"/>
    </source>
</evidence>
<sequence length="120" mass="13503">MIKAVLKDYANAEIGENGEIVSVPEKTFIQPIVTSRFTYRALEIHALATDEDSKMTEYEVMTDMMGLVVDIFKGQFDVDDILDGVASEDLGDWLRDIIDQAMTKSKKKAQLKKKAVESQK</sequence>
<dbReference type="PATRIC" id="fig|1423.173.peg.242"/>
<evidence type="ECO:0008006" key="3">
    <source>
        <dbReference type="Google" id="ProtNLM"/>
    </source>
</evidence>
<protein>
    <recommendedName>
        <fullName evidence="3">Phage protein</fullName>
    </recommendedName>
</protein>
<accession>A0A0D1L479</accession>
<name>A0A0D1L479_BACIU</name>
<evidence type="ECO:0000313" key="2">
    <source>
        <dbReference type="Proteomes" id="UP000032247"/>
    </source>
</evidence>
<dbReference type="Pfam" id="PF23857">
    <property type="entry name" value="Phage_TAC_19"/>
    <property type="match status" value="1"/>
</dbReference>
<dbReference type="NCBIfam" id="NF047360">
    <property type="entry name" value="tail_chap_PVL"/>
    <property type="match status" value="1"/>
</dbReference>
<gene>
    <name evidence="1" type="ORF">SC09_Contig17orf00286</name>
</gene>
<dbReference type="EMBL" id="JXBC01000001">
    <property type="protein sequence ID" value="KIU13122.1"/>
    <property type="molecule type" value="Genomic_DNA"/>
</dbReference>
<comment type="caution">
    <text evidence="1">The sequence shown here is derived from an EMBL/GenBank/DDBJ whole genome shotgun (WGS) entry which is preliminary data.</text>
</comment>